<dbReference type="EnsemblMetazoa" id="XM_028658817.1">
    <property type="protein sequence ID" value="XP_028514618.1"/>
    <property type="gene ID" value="LOC110238195"/>
</dbReference>
<dbReference type="OrthoDB" id="5945054at2759"/>
<dbReference type="RefSeq" id="XP_028514618.1">
    <property type="nucleotide sequence ID" value="XM_028658817.1"/>
</dbReference>
<dbReference type="Proteomes" id="UP000887567">
    <property type="component" value="Unplaced"/>
</dbReference>
<sequence>MNLHVCKLAVILVALLTKSESKLLSSNICEVYDPYCKPPNCPTHKRCPVKPYRLSHCFAVLSSTPVGEKVIRKGCWLQNLQLCPLSKQCKTRKTSRDSVRFCCCTGNNCNSKVN</sequence>
<name>A0A913YHX6_EXADI</name>
<comment type="subcellular location">
    <subcellularLocation>
        <location evidence="1">Membrane</location>
    </subcellularLocation>
</comment>
<dbReference type="AlphaFoldDB" id="A0A913YHX6"/>
<reference evidence="6" key="1">
    <citation type="submission" date="2022-11" db="UniProtKB">
        <authorList>
            <consortium name="EnsemblMetazoa"/>
        </authorList>
    </citation>
    <scope>IDENTIFICATION</scope>
</reference>
<dbReference type="GO" id="GO:0016020">
    <property type="term" value="C:membrane"/>
    <property type="evidence" value="ECO:0007669"/>
    <property type="project" value="UniProtKB-SubCell"/>
</dbReference>
<dbReference type="GeneID" id="110238195"/>
<dbReference type="Gene3D" id="2.10.60.10">
    <property type="entry name" value="CD59"/>
    <property type="match status" value="1"/>
</dbReference>
<proteinExistence type="predicted"/>
<dbReference type="SUPFAM" id="SSF57302">
    <property type="entry name" value="Snake toxin-like"/>
    <property type="match status" value="1"/>
</dbReference>
<dbReference type="InterPro" id="IPR045860">
    <property type="entry name" value="Snake_toxin-like_sf"/>
</dbReference>
<organism evidence="6 7">
    <name type="scientific">Exaiptasia diaphana</name>
    <name type="common">Tropical sea anemone</name>
    <name type="synonym">Aiptasia pulchella</name>
    <dbReference type="NCBI Taxonomy" id="2652724"/>
    <lineage>
        <taxon>Eukaryota</taxon>
        <taxon>Metazoa</taxon>
        <taxon>Cnidaria</taxon>
        <taxon>Anthozoa</taxon>
        <taxon>Hexacorallia</taxon>
        <taxon>Actiniaria</taxon>
        <taxon>Aiptasiidae</taxon>
        <taxon>Exaiptasia</taxon>
    </lineage>
</organism>
<evidence type="ECO:0000256" key="1">
    <source>
        <dbReference type="ARBA" id="ARBA00004370"/>
    </source>
</evidence>
<keyword evidence="2 4" id="KW-0732">Signal</keyword>
<dbReference type="Pfam" id="PF01064">
    <property type="entry name" value="Activin_recp"/>
    <property type="match status" value="1"/>
</dbReference>
<evidence type="ECO:0000256" key="3">
    <source>
        <dbReference type="ARBA" id="ARBA00023136"/>
    </source>
</evidence>
<feature type="chain" id="PRO_5037825558" description="Activin types I and II receptor domain-containing protein" evidence="4">
    <location>
        <begin position="22"/>
        <end position="114"/>
    </location>
</feature>
<dbReference type="GO" id="GO:0004675">
    <property type="term" value="F:transmembrane receptor protein serine/threonine kinase activity"/>
    <property type="evidence" value="ECO:0007669"/>
    <property type="project" value="InterPro"/>
</dbReference>
<evidence type="ECO:0000256" key="4">
    <source>
        <dbReference type="SAM" id="SignalP"/>
    </source>
</evidence>
<feature type="signal peptide" evidence="4">
    <location>
        <begin position="1"/>
        <end position="21"/>
    </location>
</feature>
<evidence type="ECO:0000313" key="6">
    <source>
        <dbReference type="EnsemblMetazoa" id="XP_028514618.1"/>
    </source>
</evidence>
<keyword evidence="7" id="KW-1185">Reference proteome</keyword>
<accession>A0A913YHX6</accession>
<evidence type="ECO:0000256" key="2">
    <source>
        <dbReference type="ARBA" id="ARBA00022729"/>
    </source>
</evidence>
<evidence type="ECO:0000259" key="5">
    <source>
        <dbReference type="Pfam" id="PF01064"/>
    </source>
</evidence>
<keyword evidence="3" id="KW-0472">Membrane</keyword>
<dbReference type="KEGG" id="epa:110238195"/>
<evidence type="ECO:0000313" key="7">
    <source>
        <dbReference type="Proteomes" id="UP000887567"/>
    </source>
</evidence>
<feature type="domain" description="Activin types I and II receptor" evidence="5">
    <location>
        <begin position="35"/>
        <end position="112"/>
    </location>
</feature>
<dbReference type="InterPro" id="IPR000472">
    <property type="entry name" value="Activin_recp"/>
</dbReference>
<protein>
    <recommendedName>
        <fullName evidence="5">Activin types I and II receptor domain-containing protein</fullName>
    </recommendedName>
</protein>